<protein>
    <recommendedName>
        <fullName evidence="5 6">Formimidoylglutamase</fullName>
        <ecNumber evidence="5 6">3.5.3.8</ecNumber>
    </recommendedName>
    <alternativeName>
        <fullName evidence="5">Formiminoglutamase</fullName>
    </alternativeName>
    <alternativeName>
        <fullName evidence="5">Formiminoglutamate hydrolase</fullName>
    </alternativeName>
</protein>
<feature type="binding site" evidence="7">
    <location>
        <position position="237"/>
    </location>
    <ligand>
        <name>Mn(2+)</name>
        <dbReference type="ChEBI" id="CHEBI:29035"/>
        <label>1</label>
    </ligand>
</feature>
<evidence type="ECO:0000256" key="6">
    <source>
        <dbReference type="NCBIfam" id="TIGR01227"/>
    </source>
</evidence>
<dbReference type="UniPathway" id="UPA00379">
    <property type="reaction ID" value="UER00552"/>
</dbReference>
<gene>
    <name evidence="5" type="primary">hutG</name>
    <name evidence="9" type="ORF">HNR36_002061</name>
</gene>
<comment type="caution">
    <text evidence="9">The sequence shown here is derived from an EMBL/GenBank/DDBJ whole genome shotgun (WGS) entry which is preliminary data.</text>
</comment>
<comment type="function">
    <text evidence="5">Catalyzes the conversion of N-formimidoyl-L-glutamate to L-glutamate and formamide.</text>
</comment>
<evidence type="ECO:0000313" key="9">
    <source>
        <dbReference type="EMBL" id="MBB5149669.1"/>
    </source>
</evidence>
<dbReference type="GO" id="GO:0019557">
    <property type="term" value="P:L-histidine catabolic process to glutamate and formate"/>
    <property type="evidence" value="ECO:0007669"/>
    <property type="project" value="UniProtKB-UniPathway"/>
</dbReference>
<dbReference type="Gene3D" id="3.40.800.10">
    <property type="entry name" value="Ureohydrolase domain"/>
    <property type="match status" value="1"/>
</dbReference>
<dbReference type="RefSeq" id="WP_168412576.1">
    <property type="nucleotide sequence ID" value="NZ_JAAXPW010000027.1"/>
</dbReference>
<reference evidence="9 10" key="1">
    <citation type="submission" date="2020-08" db="EMBL/GenBank/DDBJ databases">
        <title>Genomic Encyclopedia of Type Strains, Phase IV (KMG-IV): sequencing the most valuable type-strain genomes for metagenomic binning, comparative biology and taxonomic classification.</title>
        <authorList>
            <person name="Goeker M."/>
        </authorList>
    </citation>
    <scope>NUCLEOTIDE SEQUENCE [LARGE SCALE GENOMIC DNA]</scope>
    <source>
        <strain evidence="9 10">DSM 10633</strain>
    </source>
</reference>
<dbReference type="InterPro" id="IPR023696">
    <property type="entry name" value="Ureohydrolase_dom_sf"/>
</dbReference>
<feature type="binding site" evidence="5">
    <location>
        <position position="148"/>
    </location>
    <ligand>
        <name>Mn(2+)</name>
        <dbReference type="ChEBI" id="CHEBI:29035"/>
        <label>2</label>
    </ligand>
</feature>
<feature type="binding site" evidence="7">
    <location>
        <position position="150"/>
    </location>
    <ligand>
        <name>Mn(2+)</name>
        <dbReference type="ChEBI" id="CHEBI:29035"/>
        <label>1</label>
    </ligand>
</feature>
<evidence type="ECO:0000256" key="8">
    <source>
        <dbReference type="PROSITE-ProRule" id="PRU00742"/>
    </source>
</evidence>
<feature type="binding site" evidence="5">
    <location>
        <position position="235"/>
    </location>
    <ligand>
        <name>Mn(2+)</name>
        <dbReference type="ChEBI" id="CHEBI:29035"/>
        <label>2</label>
    </ligand>
</feature>
<feature type="binding site" evidence="5 7">
    <location>
        <position position="235"/>
    </location>
    <ligand>
        <name>Mn(2+)</name>
        <dbReference type="ChEBI" id="CHEBI:29035"/>
        <label>1</label>
    </ligand>
</feature>
<organism evidence="9 10">
    <name type="scientific">Ureibacillus thermosphaericus</name>
    <dbReference type="NCBI Taxonomy" id="51173"/>
    <lineage>
        <taxon>Bacteria</taxon>
        <taxon>Bacillati</taxon>
        <taxon>Bacillota</taxon>
        <taxon>Bacilli</taxon>
        <taxon>Bacillales</taxon>
        <taxon>Caryophanaceae</taxon>
        <taxon>Ureibacillus</taxon>
    </lineage>
</organism>
<accession>A0A840PT73</accession>
<dbReference type="GO" id="GO:0019556">
    <property type="term" value="P:L-histidine catabolic process to glutamate and formamide"/>
    <property type="evidence" value="ECO:0007669"/>
    <property type="project" value="UniProtKB-UniRule"/>
</dbReference>
<dbReference type="AlphaFoldDB" id="A0A840PT73"/>
<dbReference type="GO" id="GO:0050415">
    <property type="term" value="F:formimidoylglutamase activity"/>
    <property type="evidence" value="ECO:0007669"/>
    <property type="project" value="UniProtKB-UniRule"/>
</dbReference>
<keyword evidence="1 5" id="KW-0479">Metal-binding</keyword>
<dbReference type="PIRSF" id="PIRSF036979">
    <property type="entry name" value="Arginase"/>
    <property type="match status" value="1"/>
</dbReference>
<comment type="similarity">
    <text evidence="5 8">Belongs to the arginase family.</text>
</comment>
<feature type="binding site" evidence="5 7">
    <location>
        <position position="148"/>
    </location>
    <ligand>
        <name>Mn(2+)</name>
        <dbReference type="ChEBI" id="CHEBI:29035"/>
        <label>1</label>
    </ligand>
</feature>
<feature type="binding site" evidence="5">
    <location>
        <position position="237"/>
    </location>
    <ligand>
        <name>Mn(2+)</name>
        <dbReference type="ChEBI" id="CHEBI:29035"/>
        <label>2</label>
    </ligand>
</feature>
<sequence>MTSLRRIWSGRTDYGDEKSKRFHEIVQLEKNIDPIPNVAIVGFQCDEGVRRNQGRIGAKEGPNAIRKALANIPWHGESACIADLGNISCEDAELEKAQKLLGEKIAEVRTNGSKVIVLGGGHETLYGHYLGIRQYIGRDKKLGIINIDAHFDLRSYEETTSSGTMFKQILDHDNHASYCVIGIQQYGNTLELFERAKEFRVTTILEQQIRENMNQALNEIDSFINQNEVILLTLCMDVINAAEAPGVSAPSPFGLNAVEVRKIIQHVLQSPKVASFDICEVNPTFDPNGQTAKLAAYLVNEVIMFMIKQRG</sequence>
<dbReference type="Pfam" id="PF00491">
    <property type="entry name" value="Arginase"/>
    <property type="match status" value="1"/>
</dbReference>
<dbReference type="GO" id="GO:0008783">
    <property type="term" value="F:agmatinase activity"/>
    <property type="evidence" value="ECO:0007669"/>
    <property type="project" value="TreeGrafter"/>
</dbReference>
<evidence type="ECO:0000256" key="1">
    <source>
        <dbReference type="ARBA" id="ARBA00022723"/>
    </source>
</evidence>
<dbReference type="SUPFAM" id="SSF52768">
    <property type="entry name" value="Arginase/deacetylase"/>
    <property type="match status" value="1"/>
</dbReference>
<dbReference type="EC" id="3.5.3.8" evidence="5 6"/>
<dbReference type="EMBL" id="JACHGZ010000025">
    <property type="protein sequence ID" value="MBB5149669.1"/>
    <property type="molecule type" value="Genomic_DNA"/>
</dbReference>
<dbReference type="InterPro" id="IPR005923">
    <property type="entry name" value="HutG"/>
</dbReference>
<evidence type="ECO:0000256" key="5">
    <source>
        <dbReference type="HAMAP-Rule" id="MF_00737"/>
    </source>
</evidence>
<dbReference type="PROSITE" id="PS51409">
    <property type="entry name" value="ARGINASE_2"/>
    <property type="match status" value="1"/>
</dbReference>
<dbReference type="InterPro" id="IPR006035">
    <property type="entry name" value="Ureohydrolase"/>
</dbReference>
<evidence type="ECO:0000256" key="7">
    <source>
        <dbReference type="PIRSR" id="PIRSR036979-1"/>
    </source>
</evidence>
<keyword evidence="4 5" id="KW-0464">Manganese</keyword>
<dbReference type="Proteomes" id="UP000557217">
    <property type="component" value="Unassembled WGS sequence"/>
</dbReference>
<comment type="pathway">
    <text evidence="5">Amino-acid degradation; L-histidine degradation into L-glutamate; L-glutamate from N-formimidoyl-L-glutamate (hydrolase route): step 1/1.</text>
</comment>
<keyword evidence="2 5" id="KW-0378">Hydrolase</keyword>
<name>A0A840PT73_URETH</name>
<dbReference type="NCBIfam" id="TIGR01227">
    <property type="entry name" value="hutG"/>
    <property type="match status" value="1"/>
</dbReference>
<dbReference type="HAMAP" id="MF_00737">
    <property type="entry name" value="Formimidoylglutam"/>
    <property type="match status" value="1"/>
</dbReference>
<feature type="binding site" evidence="5">
    <location>
        <position position="150"/>
    </location>
    <ligand>
        <name>Mn(2+)</name>
        <dbReference type="ChEBI" id="CHEBI:29035"/>
        <label>2</label>
    </ligand>
</feature>
<keyword evidence="3 5" id="KW-0369">Histidine metabolism</keyword>
<dbReference type="PANTHER" id="PTHR11358">
    <property type="entry name" value="ARGINASE/AGMATINASE"/>
    <property type="match status" value="1"/>
</dbReference>
<evidence type="ECO:0000256" key="3">
    <source>
        <dbReference type="ARBA" id="ARBA00022808"/>
    </source>
</evidence>
<dbReference type="PANTHER" id="PTHR11358:SF35">
    <property type="entry name" value="FORMIMIDOYLGLUTAMASE"/>
    <property type="match status" value="1"/>
</dbReference>
<feature type="binding site" evidence="5 7">
    <location>
        <position position="152"/>
    </location>
    <ligand>
        <name>Mn(2+)</name>
        <dbReference type="ChEBI" id="CHEBI:29035"/>
        <label>1</label>
    </ligand>
</feature>
<dbReference type="CDD" id="cd09988">
    <property type="entry name" value="Formimidoylglutamase"/>
    <property type="match status" value="1"/>
</dbReference>
<comment type="catalytic activity">
    <reaction evidence="5">
        <text>N-formimidoyl-L-glutamate + H2O = formamide + L-glutamate</text>
        <dbReference type="Rhea" id="RHEA:22492"/>
        <dbReference type="ChEBI" id="CHEBI:15377"/>
        <dbReference type="ChEBI" id="CHEBI:16397"/>
        <dbReference type="ChEBI" id="CHEBI:29985"/>
        <dbReference type="ChEBI" id="CHEBI:58928"/>
        <dbReference type="EC" id="3.5.3.8"/>
    </reaction>
</comment>
<evidence type="ECO:0000256" key="4">
    <source>
        <dbReference type="ARBA" id="ARBA00023211"/>
    </source>
</evidence>
<dbReference type="GO" id="GO:0033389">
    <property type="term" value="P:putrescine biosynthetic process from arginine, via agmatine"/>
    <property type="evidence" value="ECO:0007669"/>
    <property type="project" value="TreeGrafter"/>
</dbReference>
<keyword evidence="10" id="KW-1185">Reference proteome</keyword>
<proteinExistence type="inferred from homology"/>
<evidence type="ECO:0000256" key="2">
    <source>
        <dbReference type="ARBA" id="ARBA00022801"/>
    </source>
</evidence>
<feature type="binding site" evidence="5 7">
    <location>
        <position position="122"/>
    </location>
    <ligand>
        <name>Mn(2+)</name>
        <dbReference type="ChEBI" id="CHEBI:29035"/>
        <label>1</label>
    </ligand>
</feature>
<comment type="cofactor">
    <cofactor evidence="5 7">
        <name>Mn(2+)</name>
        <dbReference type="ChEBI" id="CHEBI:29035"/>
    </cofactor>
    <text evidence="5 7">Binds 2 manganese ions per subunit.</text>
</comment>
<evidence type="ECO:0000313" key="10">
    <source>
        <dbReference type="Proteomes" id="UP000557217"/>
    </source>
</evidence>
<dbReference type="GO" id="GO:0030145">
    <property type="term" value="F:manganese ion binding"/>
    <property type="evidence" value="ECO:0007669"/>
    <property type="project" value="UniProtKB-UniRule"/>
</dbReference>